<dbReference type="Proteomes" id="UP001355653">
    <property type="component" value="Unassembled WGS sequence"/>
</dbReference>
<dbReference type="InterPro" id="IPR051465">
    <property type="entry name" value="Cell_Envelope_Struct_Comp"/>
</dbReference>
<evidence type="ECO:0000256" key="2">
    <source>
        <dbReference type="ARBA" id="ARBA00022525"/>
    </source>
</evidence>
<dbReference type="InterPro" id="IPR008979">
    <property type="entry name" value="Galactose-bd-like_sf"/>
</dbReference>
<dbReference type="InterPro" id="IPR011050">
    <property type="entry name" value="Pectin_lyase_fold/virulence"/>
</dbReference>
<dbReference type="Pfam" id="PF00395">
    <property type="entry name" value="SLH"/>
    <property type="match status" value="3"/>
</dbReference>
<protein>
    <submittedName>
        <fullName evidence="8">Cadherin-like beta sandwich domain-containing protein</fullName>
    </submittedName>
</protein>
<dbReference type="InterPro" id="IPR003961">
    <property type="entry name" value="FN3_dom"/>
</dbReference>
<evidence type="ECO:0000256" key="3">
    <source>
        <dbReference type="ARBA" id="ARBA00022729"/>
    </source>
</evidence>
<dbReference type="Pfam" id="PF05048">
    <property type="entry name" value="NosD"/>
    <property type="match status" value="1"/>
</dbReference>
<dbReference type="InterPro" id="IPR012334">
    <property type="entry name" value="Pectin_lyas_fold"/>
</dbReference>
<sequence>MKIRFLQKRLALLVLFSMVFSLLLVPAAGRAADVEVDVAALPTSADAAIVIDSTKPEVADTNYDNRTNLGSSTLGLYSLSTSSSKKTEVYFKFDVSTVSDSTYKYYLQVSAKKGSSDIDTALQVYGLLNNSWQESTITWNNAPQTDLSAMNPLGQFIVNQANSAKPILYTVEVTDYVRQHLSDQKVSFIIASNSTNSVNVYSKENTSASNPEPQLLVRRVVQSDTTPPIWGQNAALKSINLGMDFVQLTWPAAIDDSAVTNYKLYQNDVLLSNVTGNTYTVQGLTPNTSVTYSVYAGDAVGNYSLTPLTYNVTTLSAPVTPLQVVEVNASSSDGNVESNTLDNNLFSRWSASGDGQYVMFDLGQAKNIGYVGIAFYKGDLRTTLIDIQTSNDAQTWTNVFTGNSRPNTVDMQAFDIPDTQARFVRIIGHGNSDGSTFTSLTEVMIYPPFPSGDTPVAIVPNITPTAPSGTVPFTKPGLTNPDGSEHAVHSPHQVTGVTRNVLDYGADPADNAQDDRIAIQNAIDAATAGDEVFIPNGVYNLITSPDGFINLKLKSGVNLRGESESQTILKSSIDDVKNSSVLKSSSQHDILVSNLTVTSTWNRAFSLDHVINNPAAGGPDSMIAIANYGEDPSYNVTVDHVTVERFRRMAIRIENSHDVVVRHATFRNATDLGGGGAGYGTSIQGMPKVDRLGFDNDTYWNVVEDSTFEGPYLRHGSLIQNVAHNNVLRNNHYKNTKLDAIDLHGELEYLNEVYGNTVEDIFTGGGVGLGNTGGTAPSNHSKSGPQNYIHDNVIRNAREGIVVTMGTPDTRIEHNIIENTTTVNNGVGINILNGPGTRIENNIIRNNTASGYWGILLEHDNGDQNAGGVGAGDPQNVYIIGNSITGNTNGIQLQKGTNISVIKNILDNPGTNYLKASGVTATEVWPSTDNTLSSLTTNAGALSPAFDAAQTEYTLSVPKVTNEIIITPTAASGDAKITVNGASVDSGTASTPIQLNVGSNVIEIVVTAENNTTKTYQLTVTRLLSDNANLSSLTTNAGTLTPTFDAAQTEYTLSVPKVTNEIIITPTTASNDAKITINEASVDSGTALTPIQLNVGSNVIEIVVTAENNATKTYRLTVTRLLSDNANLSSLTTNAGTLTPAFDAAQTEYTLSVPKVTNEIIITPTAASGDAKITVNGVSVDSGTALTPIQLNVDSNVIEIVVTAENNTTKTYQLTVTRLLSDNANLSGLVTSAGTLSSAFDAAQTEYTLSVSYDVSQITLTPSANDSNAKVTINGASVDSGTASTPIQLNVGSNVIEIVVTAENNVTKTYRLTVTRNANDREDKGASPYSSAPGGPISTPSAKLGTKVSEVNGKTIVTASVDTQALEAITKAQRNGPVTLAVETPDSMEQVQVNLTRSALNKLLEVPSVRIDSQIGGLKLPVKQLISEQFATLEVAIKTNASASAQAQAAGLQVVTSMDFSMKAVLNDGQSVDIHDFNQYVPYTLKVGNGTLTERNLAAVRVVQDANGNVSYEPVPFTVQAGEVTIYGRGNGTFMLIENQVSFGDTATHWAKNEIEQMANKWLVQGISKEEFRPDQPVTRAELAAMIVRTLGIKSSGDDASFKDMNTKEWYNNAVNAAVKAGIITGYEDGTFRPEQTITRQEMAVMMSRALLAAGYNEQKVQGEAPSYEDQKQIQPWSQEAIDHLGKLKLMEGTSSSSFDPDKEATRAQSAVMLLRLLQILTFTN</sequence>
<dbReference type="InterPro" id="IPR036116">
    <property type="entry name" value="FN3_sf"/>
</dbReference>
<dbReference type="PANTHER" id="PTHR43308:SF5">
    <property type="entry name" value="S-LAYER PROTEIN _ PEPTIDOGLYCAN ENDO-BETA-N-ACETYLGLUCOSAMINIDASE"/>
    <property type="match status" value="1"/>
</dbReference>
<dbReference type="SMART" id="SM00710">
    <property type="entry name" value="PbH1"/>
    <property type="match status" value="10"/>
</dbReference>
<accession>A0ABU6DLN7</accession>
<evidence type="ECO:0000256" key="1">
    <source>
        <dbReference type="ARBA" id="ARBA00004613"/>
    </source>
</evidence>
<comment type="subcellular location">
    <subcellularLocation>
        <location evidence="1">Secreted</location>
    </subcellularLocation>
</comment>
<feature type="region of interest" description="Disordered" evidence="4">
    <location>
        <begin position="1313"/>
        <end position="1342"/>
    </location>
</feature>
<dbReference type="InterPro" id="IPR007742">
    <property type="entry name" value="NosD_dom"/>
</dbReference>
<feature type="domain" description="SLH" evidence="7">
    <location>
        <begin position="1538"/>
        <end position="1597"/>
    </location>
</feature>
<keyword evidence="9" id="KW-1185">Reference proteome</keyword>
<dbReference type="Pfam" id="PF12733">
    <property type="entry name" value="Cadherin-like"/>
    <property type="match status" value="4"/>
</dbReference>
<dbReference type="InterPro" id="IPR025883">
    <property type="entry name" value="Cadherin-like_domain"/>
</dbReference>
<feature type="domain" description="SLH" evidence="7">
    <location>
        <begin position="1598"/>
        <end position="1661"/>
    </location>
</feature>
<dbReference type="SUPFAM" id="SSF49265">
    <property type="entry name" value="Fibronectin type III"/>
    <property type="match status" value="1"/>
</dbReference>
<evidence type="ECO:0000259" key="6">
    <source>
        <dbReference type="PROSITE" id="PS50022"/>
    </source>
</evidence>
<dbReference type="PANTHER" id="PTHR43308">
    <property type="entry name" value="OUTER MEMBRANE PROTEIN ALPHA-RELATED"/>
    <property type="match status" value="1"/>
</dbReference>
<dbReference type="InterPro" id="IPR001119">
    <property type="entry name" value="SLH_dom"/>
</dbReference>
<reference evidence="8 9" key="1">
    <citation type="submission" date="2023-03" db="EMBL/GenBank/DDBJ databases">
        <title>Bacillus Genome Sequencing.</title>
        <authorList>
            <person name="Dunlap C."/>
        </authorList>
    </citation>
    <scope>NUCLEOTIDE SEQUENCE [LARGE SCALE GENOMIC DNA]</scope>
    <source>
        <strain evidence="8 9">NRS-1351</strain>
    </source>
</reference>
<dbReference type="Gene3D" id="2.60.120.260">
    <property type="entry name" value="Galactose-binding domain-like"/>
    <property type="match status" value="1"/>
</dbReference>
<evidence type="ECO:0000256" key="4">
    <source>
        <dbReference type="SAM" id="MobiDB-lite"/>
    </source>
</evidence>
<feature type="signal peptide" evidence="5">
    <location>
        <begin position="1"/>
        <end position="31"/>
    </location>
</feature>
<dbReference type="CDD" id="cd00063">
    <property type="entry name" value="FN3"/>
    <property type="match status" value="1"/>
</dbReference>
<evidence type="ECO:0000256" key="5">
    <source>
        <dbReference type="SAM" id="SignalP"/>
    </source>
</evidence>
<feature type="domain" description="F5/8 type C" evidence="6">
    <location>
        <begin position="309"/>
        <end position="426"/>
    </location>
</feature>
<organism evidence="8 9">
    <name type="scientific">Paenibacillus chondroitinus</name>
    <dbReference type="NCBI Taxonomy" id="59842"/>
    <lineage>
        <taxon>Bacteria</taxon>
        <taxon>Bacillati</taxon>
        <taxon>Bacillota</taxon>
        <taxon>Bacilli</taxon>
        <taxon>Bacillales</taxon>
        <taxon>Paenibacillaceae</taxon>
        <taxon>Paenibacillus</taxon>
    </lineage>
</organism>
<dbReference type="Pfam" id="PF24517">
    <property type="entry name" value="CBM96"/>
    <property type="match status" value="1"/>
</dbReference>
<gene>
    <name evidence="8" type="ORF">P5G65_32880</name>
</gene>
<comment type="caution">
    <text evidence="8">The sequence shown here is derived from an EMBL/GenBank/DDBJ whole genome shotgun (WGS) entry which is preliminary data.</text>
</comment>
<dbReference type="InterPro" id="IPR006626">
    <property type="entry name" value="PbH1"/>
</dbReference>
<feature type="domain" description="SLH" evidence="7">
    <location>
        <begin position="1665"/>
        <end position="1725"/>
    </location>
</feature>
<dbReference type="SUPFAM" id="SSF51126">
    <property type="entry name" value="Pectin lyase-like"/>
    <property type="match status" value="1"/>
</dbReference>
<feature type="chain" id="PRO_5047456038" evidence="5">
    <location>
        <begin position="32"/>
        <end position="1725"/>
    </location>
</feature>
<dbReference type="EMBL" id="JAROBY010000082">
    <property type="protein sequence ID" value="MEB4798702.1"/>
    <property type="molecule type" value="Genomic_DNA"/>
</dbReference>
<proteinExistence type="predicted"/>
<dbReference type="RefSeq" id="WP_325074671.1">
    <property type="nucleotide sequence ID" value="NZ_JAROBY010000082.1"/>
</dbReference>
<dbReference type="InterPro" id="IPR013783">
    <property type="entry name" value="Ig-like_fold"/>
</dbReference>
<dbReference type="InterPro" id="IPR000421">
    <property type="entry name" value="FA58C"/>
</dbReference>
<evidence type="ECO:0000259" key="7">
    <source>
        <dbReference type="PROSITE" id="PS51272"/>
    </source>
</evidence>
<dbReference type="Gene3D" id="2.60.40.10">
    <property type="entry name" value="Immunoglobulins"/>
    <property type="match status" value="2"/>
</dbReference>
<dbReference type="Pfam" id="PF00754">
    <property type="entry name" value="F5_F8_type_C"/>
    <property type="match status" value="1"/>
</dbReference>
<dbReference type="PROSITE" id="PS50022">
    <property type="entry name" value="FA58C_3"/>
    <property type="match status" value="1"/>
</dbReference>
<evidence type="ECO:0000313" key="8">
    <source>
        <dbReference type="EMBL" id="MEB4798702.1"/>
    </source>
</evidence>
<keyword evidence="2" id="KW-0964">Secreted</keyword>
<dbReference type="SUPFAM" id="SSF49785">
    <property type="entry name" value="Galactose-binding domain-like"/>
    <property type="match status" value="1"/>
</dbReference>
<evidence type="ECO:0000313" key="9">
    <source>
        <dbReference type="Proteomes" id="UP001355653"/>
    </source>
</evidence>
<dbReference type="Gene3D" id="2.160.20.10">
    <property type="entry name" value="Single-stranded right-handed beta-helix, Pectin lyase-like"/>
    <property type="match status" value="1"/>
</dbReference>
<name>A0ABU6DLN7_9BACL</name>
<dbReference type="InterPro" id="IPR055372">
    <property type="entry name" value="CBM96"/>
</dbReference>
<keyword evidence="3 5" id="KW-0732">Signal</keyword>
<dbReference type="PROSITE" id="PS51272">
    <property type="entry name" value="SLH"/>
    <property type="match status" value="3"/>
</dbReference>